<evidence type="ECO:0000256" key="1">
    <source>
        <dbReference type="SAM" id="MobiDB-lite"/>
    </source>
</evidence>
<keyword evidence="2" id="KW-1133">Transmembrane helix</keyword>
<accession>A0ABW1SQ76</accession>
<keyword evidence="4" id="KW-1185">Reference proteome</keyword>
<proteinExistence type="predicted"/>
<feature type="compositionally biased region" description="Low complexity" evidence="1">
    <location>
        <begin position="72"/>
        <end position="88"/>
    </location>
</feature>
<gene>
    <name evidence="3" type="ORF">ACFP1G_02030</name>
</gene>
<feature type="region of interest" description="Disordered" evidence="1">
    <location>
        <begin position="72"/>
        <end position="96"/>
    </location>
</feature>
<dbReference type="RefSeq" id="WP_125694180.1">
    <property type="nucleotide sequence ID" value="NZ_JBHSSK010000006.1"/>
</dbReference>
<keyword evidence="2" id="KW-0812">Transmembrane</keyword>
<sequence length="193" mass="20953">MILGFVIFGIFLAVIAIFSMATAIQHHDSPIGSAIVLAIALVLTGVSIWKLPYWSNNHQSSSAESSSKSASLASSHPFTSSSSTTSQSQNEETVRKQLNKSLHKLGPVTFNPKTKTYVLTITNSDLVKTIKALEKDPSQAKQAKWPKFVSNFTQTSQSLEKALGKGYSLTLGLKGQSPVLVFKDGYVTKNEFE</sequence>
<dbReference type="Proteomes" id="UP001596254">
    <property type="component" value="Unassembled WGS sequence"/>
</dbReference>
<protein>
    <submittedName>
        <fullName evidence="3">DUF1206 domain-containing protein</fullName>
    </submittedName>
</protein>
<evidence type="ECO:0000313" key="3">
    <source>
        <dbReference type="EMBL" id="MFC6206257.1"/>
    </source>
</evidence>
<evidence type="ECO:0000313" key="4">
    <source>
        <dbReference type="Proteomes" id="UP001596254"/>
    </source>
</evidence>
<dbReference type="EMBL" id="JBHSSK010000006">
    <property type="protein sequence ID" value="MFC6206257.1"/>
    <property type="molecule type" value="Genomic_DNA"/>
</dbReference>
<feature type="transmembrane region" description="Helical" evidence="2">
    <location>
        <begin position="33"/>
        <end position="51"/>
    </location>
</feature>
<comment type="caution">
    <text evidence="3">The sequence shown here is derived from an EMBL/GenBank/DDBJ whole genome shotgun (WGS) entry which is preliminary data.</text>
</comment>
<evidence type="ECO:0000256" key="2">
    <source>
        <dbReference type="SAM" id="Phobius"/>
    </source>
</evidence>
<organism evidence="3 4">
    <name type="scientific">Levilactobacillus tongjiangensis</name>
    <dbReference type="NCBI Taxonomy" id="2486023"/>
    <lineage>
        <taxon>Bacteria</taxon>
        <taxon>Bacillati</taxon>
        <taxon>Bacillota</taxon>
        <taxon>Bacilli</taxon>
        <taxon>Lactobacillales</taxon>
        <taxon>Lactobacillaceae</taxon>
        <taxon>Levilactobacillus</taxon>
    </lineage>
</organism>
<name>A0ABW1SQ76_9LACO</name>
<reference evidence="4" key="1">
    <citation type="journal article" date="2019" name="Int. J. Syst. Evol. Microbiol.">
        <title>The Global Catalogue of Microorganisms (GCM) 10K type strain sequencing project: providing services to taxonomists for standard genome sequencing and annotation.</title>
        <authorList>
            <consortium name="The Broad Institute Genomics Platform"/>
            <consortium name="The Broad Institute Genome Sequencing Center for Infectious Disease"/>
            <person name="Wu L."/>
            <person name="Ma J."/>
        </authorList>
    </citation>
    <scope>NUCLEOTIDE SEQUENCE [LARGE SCALE GENOMIC DNA]</scope>
    <source>
        <strain evidence="4">CCM 8905</strain>
    </source>
</reference>
<keyword evidence="2" id="KW-0472">Membrane</keyword>